<proteinExistence type="predicted"/>
<feature type="region of interest" description="Disordered" evidence="1">
    <location>
        <begin position="529"/>
        <end position="554"/>
    </location>
</feature>
<feature type="compositionally biased region" description="Pro residues" evidence="1">
    <location>
        <begin position="219"/>
        <end position="233"/>
    </location>
</feature>
<feature type="compositionally biased region" description="Polar residues" evidence="1">
    <location>
        <begin position="532"/>
        <end position="548"/>
    </location>
</feature>
<feature type="compositionally biased region" description="Basic and acidic residues" evidence="1">
    <location>
        <begin position="315"/>
        <end position="327"/>
    </location>
</feature>
<feature type="region of interest" description="Disordered" evidence="1">
    <location>
        <begin position="697"/>
        <end position="781"/>
    </location>
</feature>
<feature type="compositionally biased region" description="Low complexity" evidence="1">
    <location>
        <begin position="643"/>
        <end position="655"/>
    </location>
</feature>
<reference evidence="3" key="1">
    <citation type="journal article" date="2020" name="Stud. Mycol.">
        <title>101 Dothideomycetes genomes: A test case for predicting lifestyles and emergence of pathogens.</title>
        <authorList>
            <person name="Haridas S."/>
            <person name="Albert R."/>
            <person name="Binder M."/>
            <person name="Bloem J."/>
            <person name="LaButti K."/>
            <person name="Salamov A."/>
            <person name="Andreopoulos B."/>
            <person name="Baker S."/>
            <person name="Barry K."/>
            <person name="Bills G."/>
            <person name="Bluhm B."/>
            <person name="Cannon C."/>
            <person name="Castanera R."/>
            <person name="Culley D."/>
            <person name="Daum C."/>
            <person name="Ezra D."/>
            <person name="Gonzalez J."/>
            <person name="Henrissat B."/>
            <person name="Kuo A."/>
            <person name="Liang C."/>
            <person name="Lipzen A."/>
            <person name="Lutzoni F."/>
            <person name="Magnuson J."/>
            <person name="Mondo S."/>
            <person name="Nolan M."/>
            <person name="Ohm R."/>
            <person name="Pangilinan J."/>
            <person name="Park H.-J."/>
            <person name="Ramirez L."/>
            <person name="Alfaro M."/>
            <person name="Sun H."/>
            <person name="Tritt A."/>
            <person name="Yoshinaga Y."/>
            <person name="Zwiers L.-H."/>
            <person name="Turgeon B."/>
            <person name="Goodwin S."/>
            <person name="Spatafora J."/>
            <person name="Crous P."/>
            <person name="Grigoriev I."/>
        </authorList>
    </citation>
    <scope>NUCLEOTIDE SEQUENCE [LARGE SCALE GENOMIC DNA]</scope>
    <source>
        <strain evidence="3">CECT 20119</strain>
    </source>
</reference>
<feature type="compositionally biased region" description="Low complexity" evidence="1">
    <location>
        <begin position="336"/>
        <end position="363"/>
    </location>
</feature>
<feature type="compositionally biased region" description="Polar residues" evidence="1">
    <location>
        <begin position="283"/>
        <end position="296"/>
    </location>
</feature>
<feature type="compositionally biased region" description="Low complexity" evidence="1">
    <location>
        <begin position="303"/>
        <end position="314"/>
    </location>
</feature>
<feature type="compositionally biased region" description="Basic and acidic residues" evidence="1">
    <location>
        <begin position="739"/>
        <end position="762"/>
    </location>
</feature>
<feature type="compositionally biased region" description="Polar residues" evidence="1">
    <location>
        <begin position="139"/>
        <end position="153"/>
    </location>
</feature>
<organism evidence="2 3">
    <name type="scientific">Elsinoe ampelina</name>
    <dbReference type="NCBI Taxonomy" id="302913"/>
    <lineage>
        <taxon>Eukaryota</taxon>
        <taxon>Fungi</taxon>
        <taxon>Dikarya</taxon>
        <taxon>Ascomycota</taxon>
        <taxon>Pezizomycotina</taxon>
        <taxon>Dothideomycetes</taxon>
        <taxon>Dothideomycetidae</taxon>
        <taxon>Myriangiales</taxon>
        <taxon>Elsinoaceae</taxon>
        <taxon>Elsinoe</taxon>
    </lineage>
</organism>
<feature type="compositionally biased region" description="Polar residues" evidence="1">
    <location>
        <begin position="615"/>
        <end position="636"/>
    </location>
</feature>
<evidence type="ECO:0000313" key="3">
    <source>
        <dbReference type="Proteomes" id="UP000799538"/>
    </source>
</evidence>
<dbReference type="AlphaFoldDB" id="A0A6A6GAC8"/>
<feature type="compositionally biased region" description="Polar residues" evidence="1">
    <location>
        <begin position="371"/>
        <end position="384"/>
    </location>
</feature>
<name>A0A6A6GAC8_9PEZI</name>
<keyword evidence="3" id="KW-1185">Reference proteome</keyword>
<dbReference type="Proteomes" id="UP000799538">
    <property type="component" value="Unassembled WGS sequence"/>
</dbReference>
<feature type="compositionally biased region" description="Basic and acidic residues" evidence="1">
    <location>
        <begin position="1"/>
        <end position="12"/>
    </location>
</feature>
<feature type="compositionally biased region" description="Low complexity" evidence="1">
    <location>
        <begin position="155"/>
        <end position="168"/>
    </location>
</feature>
<evidence type="ECO:0000256" key="1">
    <source>
        <dbReference type="SAM" id="MobiDB-lite"/>
    </source>
</evidence>
<sequence length="830" mass="91860">MRGEDPIRRGADESSSDDTDAGPSTWRSVRGRRPTAYPVGQPHMALGQGEPIRLGSDSEGHEAGHRRENVFRRFSRAFTGRRHSELPVQTQRSEEPPPGPRVSDTAGISILDDNAATTLPQTPLRPHVPTPLGPVDEATSMSGQISENGSVQEHPTPTRAIPTPATSTDGVPMSSQLPVNVNQPFAVGRAFSQTRDRPRSRTVNRRSSAPAFLPRDPVGLPPSRPISPLPSPSTPIDQMPDLRGASIDSIVEQEATQRDNSRRLPPIDTGAQQRKTSLDPISPKNTTNVPAGQSDNLHARQESSASGQDASADSTNDHGHSRQDSKFTDNAPKSPQQARAQGGSTSSAQSAAQRTRSRANTSTIPPATPEEPSSSQFPSTSNTPNRRRTIEIKEPPPPDRNTPEHQKVIEAARRKAEEERWKESRSRKMSLEAHRAMHEDRDTELSVLIDKHMRDIKRRKLAKMNHHRRVPNTTPIDDVVLTEAERKRVDEDARHALRHQREKNLKAWYKRHPKDAKARKTWEKAELKLSKRPSSIDHSGFRSTTSSPIPCDGKVRPAPSPFNVRARFRYMKVRDVFCKTFKSGEGAMPISPDTSDVAGPSTRRGKGKAQAADPETSSTRVNPSDGTPYRTSSFTESLPGAAQSRRPSRPGSQRSTQAPSSVGASQGHGMPVTYNPVNYREPFQCPTEEQNAGAVERDMMSGGAGGPAEADTESKHDKGQQEGPRRSRLHPWRMLRNTFRLDRRRDQRSFSPRLERRGRPLVRDSLPQAEVERSTSRSHRPSRYRRLRAAIARAFVRAGEIVTRFGEAMAGISVPTRFAMRVESPEGWPA</sequence>
<feature type="compositionally biased region" description="Basic and acidic residues" evidence="1">
    <location>
        <begin position="56"/>
        <end position="71"/>
    </location>
</feature>
<feature type="region of interest" description="Disordered" evidence="1">
    <location>
        <begin position="583"/>
        <end position="683"/>
    </location>
</feature>
<gene>
    <name evidence="2" type="ORF">BDZ85DRAFT_131014</name>
</gene>
<dbReference type="EMBL" id="ML992508">
    <property type="protein sequence ID" value="KAF2222672.1"/>
    <property type="molecule type" value="Genomic_DNA"/>
</dbReference>
<accession>A0A6A6GAC8</accession>
<evidence type="ECO:0000313" key="2">
    <source>
        <dbReference type="EMBL" id="KAF2222672.1"/>
    </source>
</evidence>
<feature type="compositionally biased region" description="Polar residues" evidence="1">
    <location>
        <begin position="173"/>
        <end position="183"/>
    </location>
</feature>
<protein>
    <submittedName>
        <fullName evidence="2">Uncharacterized protein</fullName>
    </submittedName>
</protein>
<feature type="compositionally biased region" description="Basic and acidic residues" evidence="1">
    <location>
        <begin position="712"/>
        <end position="725"/>
    </location>
</feature>
<feature type="region of interest" description="Disordered" evidence="1">
    <location>
        <begin position="1"/>
        <end position="405"/>
    </location>
</feature>
<feature type="compositionally biased region" description="Basic and acidic residues" evidence="1">
    <location>
        <begin position="388"/>
        <end position="405"/>
    </location>
</feature>
<dbReference type="OrthoDB" id="10676423at2759"/>